<evidence type="ECO:0000313" key="2">
    <source>
        <dbReference type="Proteomes" id="UP000186817"/>
    </source>
</evidence>
<comment type="caution">
    <text evidence="1">The sequence shown here is derived from an EMBL/GenBank/DDBJ whole genome shotgun (WGS) entry which is preliminary data.</text>
</comment>
<dbReference type="Proteomes" id="UP000186817">
    <property type="component" value="Unassembled WGS sequence"/>
</dbReference>
<organism evidence="1 2">
    <name type="scientific">Symbiodinium microadriaticum</name>
    <name type="common">Dinoflagellate</name>
    <name type="synonym">Zooxanthella microadriatica</name>
    <dbReference type="NCBI Taxonomy" id="2951"/>
    <lineage>
        <taxon>Eukaryota</taxon>
        <taxon>Sar</taxon>
        <taxon>Alveolata</taxon>
        <taxon>Dinophyceae</taxon>
        <taxon>Suessiales</taxon>
        <taxon>Symbiodiniaceae</taxon>
        <taxon>Symbiodinium</taxon>
    </lineage>
</organism>
<dbReference type="AlphaFoldDB" id="A0A1Q9DKG9"/>
<accession>A0A1Q9DKG9</accession>
<reference evidence="1 2" key="1">
    <citation type="submission" date="2016-02" db="EMBL/GenBank/DDBJ databases">
        <title>Genome analysis of coral dinoflagellate symbionts highlights evolutionary adaptations to a symbiotic lifestyle.</title>
        <authorList>
            <person name="Aranda M."/>
            <person name="Li Y."/>
            <person name="Liew Y.J."/>
            <person name="Baumgarten S."/>
            <person name="Simakov O."/>
            <person name="Wilson M."/>
            <person name="Piel J."/>
            <person name="Ashoor H."/>
            <person name="Bougouffa S."/>
            <person name="Bajic V.B."/>
            <person name="Ryu T."/>
            <person name="Ravasi T."/>
            <person name="Bayer T."/>
            <person name="Micklem G."/>
            <person name="Kim H."/>
            <person name="Bhak J."/>
            <person name="Lajeunesse T.C."/>
            <person name="Voolstra C.R."/>
        </authorList>
    </citation>
    <scope>NUCLEOTIDE SEQUENCE [LARGE SCALE GENOMIC DNA]</scope>
    <source>
        <strain evidence="1 2">CCMP2467</strain>
    </source>
</reference>
<keyword evidence="2" id="KW-1185">Reference proteome</keyword>
<evidence type="ECO:0000313" key="1">
    <source>
        <dbReference type="EMBL" id="OLP95666.1"/>
    </source>
</evidence>
<dbReference type="EMBL" id="LSRX01000495">
    <property type="protein sequence ID" value="OLP95666.1"/>
    <property type="molecule type" value="Genomic_DNA"/>
</dbReference>
<protein>
    <submittedName>
        <fullName evidence="1">Uncharacterized protein</fullName>
    </submittedName>
</protein>
<sequence>MEITDCVLSDWQRCRPRGAVLPASGLSELRGSNLLSPAAVMESVHRQQKSLDEASPAQCGEKNLTATQVICPVDGCRRQ</sequence>
<name>A0A1Q9DKG9_SYMMI</name>
<gene>
    <name evidence="1" type="ORF">AK812_SmicGene22187</name>
</gene>
<proteinExistence type="predicted"/>